<gene>
    <name evidence="1" type="ORF">LITE_LOCUS33074</name>
    <name evidence="2" type="ORF">LITE_LOCUS46353</name>
</gene>
<dbReference type="Proteomes" id="UP001154282">
    <property type="component" value="Unassembled WGS sequence"/>
</dbReference>
<comment type="caution">
    <text evidence="2">The sequence shown here is derived from an EMBL/GenBank/DDBJ whole genome shotgun (WGS) entry which is preliminary data.</text>
</comment>
<sequence length="55" mass="6344">MGQGSWQHCSRLDNYVAHIMGHSETRWDERVVLLGRPPIFVIDQLVKDNVIPISE</sequence>
<proteinExistence type="predicted"/>
<dbReference type="EMBL" id="CAMGYJ010000010">
    <property type="protein sequence ID" value="CAI0552275.1"/>
    <property type="molecule type" value="Genomic_DNA"/>
</dbReference>
<dbReference type="AlphaFoldDB" id="A0AAV0R4P9"/>
<name>A0AAV0R4P9_9ROSI</name>
<evidence type="ECO:0000313" key="3">
    <source>
        <dbReference type="Proteomes" id="UP001154282"/>
    </source>
</evidence>
<protein>
    <submittedName>
        <fullName evidence="2">Uncharacterized protein</fullName>
    </submittedName>
</protein>
<evidence type="ECO:0000313" key="1">
    <source>
        <dbReference type="EMBL" id="CAI0457294.1"/>
    </source>
</evidence>
<organism evidence="2 3">
    <name type="scientific">Linum tenue</name>
    <dbReference type="NCBI Taxonomy" id="586396"/>
    <lineage>
        <taxon>Eukaryota</taxon>
        <taxon>Viridiplantae</taxon>
        <taxon>Streptophyta</taxon>
        <taxon>Embryophyta</taxon>
        <taxon>Tracheophyta</taxon>
        <taxon>Spermatophyta</taxon>
        <taxon>Magnoliopsida</taxon>
        <taxon>eudicotyledons</taxon>
        <taxon>Gunneridae</taxon>
        <taxon>Pentapetalae</taxon>
        <taxon>rosids</taxon>
        <taxon>fabids</taxon>
        <taxon>Malpighiales</taxon>
        <taxon>Linaceae</taxon>
        <taxon>Linum</taxon>
    </lineage>
</organism>
<evidence type="ECO:0000313" key="2">
    <source>
        <dbReference type="EMBL" id="CAI0552275.1"/>
    </source>
</evidence>
<reference evidence="2" key="1">
    <citation type="submission" date="2022-08" db="EMBL/GenBank/DDBJ databases">
        <authorList>
            <person name="Gutierrez-Valencia J."/>
        </authorList>
    </citation>
    <scope>NUCLEOTIDE SEQUENCE</scope>
</reference>
<accession>A0AAV0R4P9</accession>
<keyword evidence="3" id="KW-1185">Reference proteome</keyword>
<dbReference type="EMBL" id="CAMGYJ010000008">
    <property type="protein sequence ID" value="CAI0457294.1"/>
    <property type="molecule type" value="Genomic_DNA"/>
</dbReference>